<reference evidence="4 5" key="1">
    <citation type="submission" date="2014-05" db="EMBL/GenBank/DDBJ databases">
        <title>Novel Listeriaceae from food processing environments.</title>
        <authorList>
            <person name="den Bakker H.C."/>
        </authorList>
    </citation>
    <scope>NUCLEOTIDE SEQUENCE [LARGE SCALE GENOMIC DNA]</scope>
    <source>
        <strain evidence="4 5">FSL A5-0281</strain>
    </source>
</reference>
<dbReference type="GeneID" id="58717692"/>
<proteinExistence type="predicted"/>
<accession>A0A099W7X7</accession>
<dbReference type="Pfam" id="PF13439">
    <property type="entry name" value="Glyco_transf_4"/>
    <property type="match status" value="1"/>
</dbReference>
<dbReference type="Pfam" id="PF00534">
    <property type="entry name" value="Glycos_transf_1"/>
    <property type="match status" value="1"/>
</dbReference>
<evidence type="ECO:0008006" key="6">
    <source>
        <dbReference type="Google" id="ProtNLM"/>
    </source>
</evidence>
<protein>
    <recommendedName>
        <fullName evidence="6">Capsular biosynthesis protein</fullName>
    </recommendedName>
</protein>
<evidence type="ECO:0000313" key="4">
    <source>
        <dbReference type="EMBL" id="KGL40220.1"/>
    </source>
</evidence>
<sequence length="378" mass="44031">MLQEKKIMMFSSVHVWNDTRIFYKEAMTLADAGFEVDFYAIDNGMEVVEHPGLRVHLLPASTSRLARPLRWRKLYKIAKASDAMYYHIHDPELLLLLPKLRKKKPDAILTYDMHENFPADIETKTWIPALLRKPLKKWILRIEKHTMASCDHIIFAEESYLASYEHIDCKKTTIYNYPTYMEAIPKTASESPFTLIYVGSITEDRGIFEMLELIRRLQEKRPTAYYLKLLGPMTNSLEIEVQEFITKHKLEAVVQVYGRVPYPEIWQAYAASDLGLCLLHPIPNYLQSMATKLYEYMAASLPILASDFPDWQNFIEKHQSGAVSSPFDTEKLISEIEKRAANPHLYAQEGERGRLAYEQEYHWGIEAQKMLSHVYNTQ</sequence>
<dbReference type="PANTHER" id="PTHR46401">
    <property type="entry name" value="GLYCOSYLTRANSFERASE WBBK-RELATED"/>
    <property type="match status" value="1"/>
</dbReference>
<keyword evidence="1" id="KW-0808">Transferase</keyword>
<dbReference type="OrthoDB" id="9813214at2"/>
<feature type="domain" description="Glycosyltransferase subfamily 4-like N-terminal" evidence="3">
    <location>
        <begin position="26"/>
        <end position="167"/>
    </location>
</feature>
<name>A0A099W7X7_9LIST</name>
<dbReference type="RefSeq" id="WP_036086254.1">
    <property type="nucleotide sequence ID" value="NZ_CBCSHQ010000002.1"/>
</dbReference>
<dbReference type="AlphaFoldDB" id="A0A099W7X7"/>
<feature type="domain" description="Glycosyl transferase family 1" evidence="2">
    <location>
        <begin position="189"/>
        <end position="354"/>
    </location>
</feature>
<evidence type="ECO:0000313" key="5">
    <source>
        <dbReference type="Proteomes" id="UP000029844"/>
    </source>
</evidence>
<dbReference type="PANTHER" id="PTHR46401:SF2">
    <property type="entry name" value="GLYCOSYLTRANSFERASE WBBK-RELATED"/>
    <property type="match status" value="1"/>
</dbReference>
<dbReference type="GO" id="GO:0009103">
    <property type="term" value="P:lipopolysaccharide biosynthetic process"/>
    <property type="evidence" value="ECO:0007669"/>
    <property type="project" value="TreeGrafter"/>
</dbReference>
<evidence type="ECO:0000259" key="3">
    <source>
        <dbReference type="Pfam" id="PF13439"/>
    </source>
</evidence>
<keyword evidence="5" id="KW-1185">Reference proteome</keyword>
<dbReference type="Proteomes" id="UP000029844">
    <property type="component" value="Unassembled WGS sequence"/>
</dbReference>
<dbReference type="GO" id="GO:0016757">
    <property type="term" value="F:glycosyltransferase activity"/>
    <property type="evidence" value="ECO:0007669"/>
    <property type="project" value="InterPro"/>
</dbReference>
<evidence type="ECO:0000259" key="2">
    <source>
        <dbReference type="Pfam" id="PF00534"/>
    </source>
</evidence>
<dbReference type="STRING" id="1552123.EP57_09945"/>
<gene>
    <name evidence="4" type="ORF">EP57_09945</name>
</gene>
<comment type="caution">
    <text evidence="4">The sequence shown here is derived from an EMBL/GenBank/DDBJ whole genome shotgun (WGS) entry which is preliminary data.</text>
</comment>
<dbReference type="InterPro" id="IPR028098">
    <property type="entry name" value="Glyco_trans_4-like_N"/>
</dbReference>
<dbReference type="Gene3D" id="3.40.50.2000">
    <property type="entry name" value="Glycogen Phosphorylase B"/>
    <property type="match status" value="2"/>
</dbReference>
<dbReference type="eggNOG" id="COG0438">
    <property type="taxonomic scope" value="Bacteria"/>
</dbReference>
<organism evidence="4 5">
    <name type="scientific">Listeria booriae</name>
    <dbReference type="NCBI Taxonomy" id="1552123"/>
    <lineage>
        <taxon>Bacteria</taxon>
        <taxon>Bacillati</taxon>
        <taxon>Bacillota</taxon>
        <taxon>Bacilli</taxon>
        <taxon>Bacillales</taxon>
        <taxon>Listeriaceae</taxon>
        <taxon>Listeria</taxon>
    </lineage>
</organism>
<dbReference type="SUPFAM" id="SSF53756">
    <property type="entry name" value="UDP-Glycosyltransferase/glycogen phosphorylase"/>
    <property type="match status" value="1"/>
</dbReference>
<dbReference type="EMBL" id="JNFA01000024">
    <property type="protein sequence ID" value="KGL40220.1"/>
    <property type="molecule type" value="Genomic_DNA"/>
</dbReference>
<evidence type="ECO:0000256" key="1">
    <source>
        <dbReference type="ARBA" id="ARBA00022679"/>
    </source>
</evidence>
<dbReference type="InterPro" id="IPR001296">
    <property type="entry name" value="Glyco_trans_1"/>
</dbReference>